<name>A0ABY0NF67_9HYPH</name>
<protein>
    <submittedName>
        <fullName evidence="2">Chitinase</fullName>
    </submittedName>
</protein>
<proteinExistence type="predicted"/>
<dbReference type="InterPro" id="IPR036365">
    <property type="entry name" value="PGBD-like_sf"/>
</dbReference>
<sequence length="257" mass="27751">MGPTDAQRRYEGLADLGNTQPGDGRKFAGHTAMQITGRANTKAFRDWCRKHIDASAPDFLRFPDLINTDPWEDLGPLWYWDTRNLNRFADQGDVENITVKINGGLNGYADRLALLARASLVLLGYNANDIRRFQEDAGLVVDGSAGPKTRAALHARLLAFTAKGDQPADAASAPVVEEKPVAVTPPALDKPVDKTGGFWERIGQIALAGGSRFAALLGDWRVVVAIAGASIVLGGLDILFHARIIAAVRDLKREITA</sequence>
<evidence type="ECO:0000313" key="3">
    <source>
        <dbReference type="Proteomes" id="UP000199468"/>
    </source>
</evidence>
<evidence type="ECO:0000313" key="2">
    <source>
        <dbReference type="EMBL" id="SDF36648.1"/>
    </source>
</evidence>
<dbReference type="InterPro" id="IPR023346">
    <property type="entry name" value="Lysozyme-like_dom_sf"/>
</dbReference>
<organism evidence="2 3">
    <name type="scientific">Bosea robiniae</name>
    <dbReference type="NCBI Taxonomy" id="1036780"/>
    <lineage>
        <taxon>Bacteria</taxon>
        <taxon>Pseudomonadati</taxon>
        <taxon>Pseudomonadota</taxon>
        <taxon>Alphaproteobacteria</taxon>
        <taxon>Hyphomicrobiales</taxon>
        <taxon>Boseaceae</taxon>
        <taxon>Bosea</taxon>
    </lineage>
</organism>
<keyword evidence="3" id="KW-1185">Reference proteome</keyword>
<dbReference type="InterPro" id="IPR036366">
    <property type="entry name" value="PGBDSf"/>
</dbReference>
<accession>A0ABY0NF67</accession>
<reference evidence="2 3" key="1">
    <citation type="submission" date="2016-10" db="EMBL/GenBank/DDBJ databases">
        <authorList>
            <person name="Varghese N."/>
            <person name="Submissions S."/>
        </authorList>
    </citation>
    <scope>NUCLEOTIDE SEQUENCE [LARGE SCALE GENOMIC DNA]</scope>
    <source>
        <strain evidence="2 3">DSM 26672</strain>
    </source>
</reference>
<dbReference type="PANTHER" id="PTHR34408:SF1">
    <property type="entry name" value="GLYCOSYL HYDROLASE FAMILY 19 DOMAIN-CONTAINING PROTEIN HI_1415"/>
    <property type="match status" value="1"/>
</dbReference>
<feature type="domain" description="Peptidoglycan binding-like" evidence="1">
    <location>
        <begin position="130"/>
        <end position="153"/>
    </location>
</feature>
<dbReference type="InterPro" id="IPR002477">
    <property type="entry name" value="Peptidoglycan-bd-like"/>
</dbReference>
<dbReference type="Gene3D" id="1.10.101.10">
    <property type="entry name" value="PGBD-like superfamily/PGBD"/>
    <property type="match status" value="1"/>
</dbReference>
<evidence type="ECO:0000259" key="1">
    <source>
        <dbReference type="Pfam" id="PF01471"/>
    </source>
</evidence>
<dbReference type="Gene3D" id="1.10.530.10">
    <property type="match status" value="1"/>
</dbReference>
<dbReference type="PANTHER" id="PTHR34408">
    <property type="entry name" value="FAMILY PROTEIN, PUTATIVE-RELATED"/>
    <property type="match status" value="1"/>
</dbReference>
<gene>
    <name evidence="2" type="ORF">SAMN05421844_101440</name>
</gene>
<comment type="caution">
    <text evidence="2">The sequence shown here is derived from an EMBL/GenBank/DDBJ whole genome shotgun (WGS) entry which is preliminary data.</text>
</comment>
<dbReference type="EMBL" id="FNBZ01000001">
    <property type="protein sequence ID" value="SDF36648.1"/>
    <property type="molecule type" value="Genomic_DNA"/>
</dbReference>
<dbReference type="Proteomes" id="UP000199468">
    <property type="component" value="Unassembled WGS sequence"/>
</dbReference>
<dbReference type="SUPFAM" id="SSF53955">
    <property type="entry name" value="Lysozyme-like"/>
    <property type="match status" value="1"/>
</dbReference>
<dbReference type="InterPro" id="IPR052354">
    <property type="entry name" value="Cell_Wall_Dynamics_Protein"/>
</dbReference>
<dbReference type="SUPFAM" id="SSF47090">
    <property type="entry name" value="PGBD-like"/>
    <property type="match status" value="1"/>
</dbReference>
<dbReference type="Pfam" id="PF01471">
    <property type="entry name" value="PG_binding_1"/>
    <property type="match status" value="1"/>
</dbReference>